<dbReference type="InterPro" id="IPR001810">
    <property type="entry name" value="F-box_dom"/>
</dbReference>
<dbReference type="InterPro" id="IPR006566">
    <property type="entry name" value="FBD"/>
</dbReference>
<dbReference type="AlphaFoldDB" id="A0A9R0IA75"/>
<dbReference type="InterPro" id="IPR050232">
    <property type="entry name" value="FBL13/AtMIF1-like"/>
</dbReference>
<dbReference type="Gene3D" id="3.80.10.10">
    <property type="entry name" value="Ribonuclease Inhibitor"/>
    <property type="match status" value="1"/>
</dbReference>
<protein>
    <submittedName>
        <fullName evidence="3">FBD-associated F-box protein At3g52670-like</fullName>
    </submittedName>
</protein>
<dbReference type="PANTHER" id="PTHR31900">
    <property type="entry name" value="F-BOX/RNI SUPERFAMILY PROTEIN-RELATED"/>
    <property type="match status" value="1"/>
</dbReference>
<dbReference type="InterPro" id="IPR055411">
    <property type="entry name" value="LRR_FXL15/At3g58940/PEG3-like"/>
</dbReference>
<evidence type="ECO:0000259" key="1">
    <source>
        <dbReference type="PROSITE" id="PS50181"/>
    </source>
</evidence>
<dbReference type="InterPro" id="IPR036047">
    <property type="entry name" value="F-box-like_dom_sf"/>
</dbReference>
<reference evidence="3" key="2">
    <citation type="submission" date="2025-08" db="UniProtKB">
        <authorList>
            <consortium name="RefSeq"/>
        </authorList>
    </citation>
    <scope>IDENTIFICATION</scope>
    <source>
        <tissue evidence="3">Leaf</tissue>
    </source>
</reference>
<dbReference type="InterPro" id="IPR053781">
    <property type="entry name" value="F-box_AtFBL13-like"/>
</dbReference>
<sequence>MYFLNFLSSTKIPNFLFQDFKMEEQTLINGENMMSIDNNINNGGSVNNLQQQDRLSSLPEPLLTKILTHLPLHSAATTSVLSHRWRHRWTKVSRLILDSYHFHMSHSSHGYLKFAKFSATVNHILQQVTPPTIRTFFLRYPYPETEDEIEKWSSFFAIWIRQICSRNPEELMVTLQPPGEISPLLTLPACVFETLSLVKLELCGRFVCEFPDNTKNRGFVLPNLKTLELNSVHMSPDLMGKFVKCCPLLESLSLDLKWVENRLVMEISGANLKFLDVEMNGSSEHSKFLIDAPQLEDIRLHGCFAYYHFVNNQSTLIEANLGFHPTTIFQGKKDNLSCFSVLFGEISSAKVLHLWDNLDVLNCVNANVLKSFNYLTGLRLTYVSAFKGNPIPACLLAKLKWIEMDEINGSDNDLKLLKYILRKAEVLEEVFVKVSFMEVATDDETDQDLLWKEIEFCRKLFKLSRKSLTCEIQFSGDYIQSSSKHSQNGSIVCQVDSLNQYELLLQM</sequence>
<reference evidence="2" key="1">
    <citation type="journal article" date="2021" name="Nat. Commun.">
        <title>Genomic analyses provide insights into spinach domestication and the genetic basis of agronomic traits.</title>
        <authorList>
            <person name="Cai X."/>
            <person name="Sun X."/>
            <person name="Xu C."/>
            <person name="Sun H."/>
            <person name="Wang X."/>
            <person name="Ge C."/>
            <person name="Zhang Z."/>
            <person name="Wang Q."/>
            <person name="Fei Z."/>
            <person name="Jiao C."/>
            <person name="Wang Q."/>
        </authorList>
    </citation>
    <scope>NUCLEOTIDE SEQUENCE [LARGE SCALE GENOMIC DNA]</scope>
    <source>
        <strain evidence="2">cv. Varoflay</strain>
    </source>
</reference>
<dbReference type="PROSITE" id="PS50181">
    <property type="entry name" value="FBOX"/>
    <property type="match status" value="1"/>
</dbReference>
<dbReference type="SUPFAM" id="SSF52047">
    <property type="entry name" value="RNI-like"/>
    <property type="match status" value="1"/>
</dbReference>
<evidence type="ECO:0000313" key="3">
    <source>
        <dbReference type="RefSeq" id="XP_021845488.2"/>
    </source>
</evidence>
<dbReference type="Proteomes" id="UP000813463">
    <property type="component" value="Chromosome 6"/>
</dbReference>
<dbReference type="CDD" id="cd22160">
    <property type="entry name" value="F-box_AtFBL13-like"/>
    <property type="match status" value="1"/>
</dbReference>
<dbReference type="SUPFAM" id="SSF81383">
    <property type="entry name" value="F-box domain"/>
    <property type="match status" value="1"/>
</dbReference>
<dbReference type="Pfam" id="PF00646">
    <property type="entry name" value="F-box"/>
    <property type="match status" value="1"/>
</dbReference>
<dbReference type="PANTHER" id="PTHR31900:SF31">
    <property type="entry name" value="F-BOX_LRR-REPEAT PROTEIN 13-LIKE"/>
    <property type="match status" value="1"/>
</dbReference>
<dbReference type="InterPro" id="IPR032675">
    <property type="entry name" value="LRR_dom_sf"/>
</dbReference>
<dbReference type="Pfam" id="PF08387">
    <property type="entry name" value="FBD"/>
    <property type="match status" value="1"/>
</dbReference>
<proteinExistence type="predicted"/>
<name>A0A9R0IA75_SPIOL</name>
<dbReference type="Gene3D" id="1.20.1280.50">
    <property type="match status" value="1"/>
</dbReference>
<keyword evidence="2" id="KW-1185">Reference proteome</keyword>
<dbReference type="KEGG" id="soe:110785358"/>
<dbReference type="RefSeq" id="XP_021845488.2">
    <property type="nucleotide sequence ID" value="XM_021989796.2"/>
</dbReference>
<accession>A0A9R0IA75</accession>
<dbReference type="GeneID" id="110785358"/>
<evidence type="ECO:0000313" key="2">
    <source>
        <dbReference type="Proteomes" id="UP000813463"/>
    </source>
</evidence>
<gene>
    <name evidence="3" type="primary">LOC110785358</name>
</gene>
<organism evidence="2 3">
    <name type="scientific">Spinacia oleracea</name>
    <name type="common">Spinach</name>
    <dbReference type="NCBI Taxonomy" id="3562"/>
    <lineage>
        <taxon>Eukaryota</taxon>
        <taxon>Viridiplantae</taxon>
        <taxon>Streptophyta</taxon>
        <taxon>Embryophyta</taxon>
        <taxon>Tracheophyta</taxon>
        <taxon>Spermatophyta</taxon>
        <taxon>Magnoliopsida</taxon>
        <taxon>eudicotyledons</taxon>
        <taxon>Gunneridae</taxon>
        <taxon>Pentapetalae</taxon>
        <taxon>Caryophyllales</taxon>
        <taxon>Chenopodiaceae</taxon>
        <taxon>Chenopodioideae</taxon>
        <taxon>Anserineae</taxon>
        <taxon>Spinacia</taxon>
    </lineage>
</organism>
<dbReference type="Pfam" id="PF24758">
    <property type="entry name" value="LRR_At5g56370"/>
    <property type="match status" value="1"/>
</dbReference>
<feature type="domain" description="F-box" evidence="1">
    <location>
        <begin position="52"/>
        <end position="105"/>
    </location>
</feature>
<dbReference type="SMART" id="SM00579">
    <property type="entry name" value="FBD"/>
    <property type="match status" value="1"/>
</dbReference>